<name>A0A0C2XDF3_AMAMK</name>
<reference evidence="3 4" key="1">
    <citation type="submission" date="2014-04" db="EMBL/GenBank/DDBJ databases">
        <title>Evolutionary Origins and Diversification of the Mycorrhizal Mutualists.</title>
        <authorList>
            <consortium name="DOE Joint Genome Institute"/>
            <consortium name="Mycorrhizal Genomics Consortium"/>
            <person name="Kohler A."/>
            <person name="Kuo A."/>
            <person name="Nagy L.G."/>
            <person name="Floudas D."/>
            <person name="Copeland A."/>
            <person name="Barry K.W."/>
            <person name="Cichocki N."/>
            <person name="Veneault-Fourrey C."/>
            <person name="LaButti K."/>
            <person name="Lindquist E.A."/>
            <person name="Lipzen A."/>
            <person name="Lundell T."/>
            <person name="Morin E."/>
            <person name="Murat C."/>
            <person name="Riley R."/>
            <person name="Ohm R."/>
            <person name="Sun H."/>
            <person name="Tunlid A."/>
            <person name="Henrissat B."/>
            <person name="Grigoriev I.V."/>
            <person name="Hibbett D.S."/>
            <person name="Martin F."/>
        </authorList>
    </citation>
    <scope>NUCLEOTIDE SEQUENCE [LARGE SCALE GENOMIC DNA]</scope>
    <source>
        <strain evidence="3 4">Koide BX008</strain>
    </source>
</reference>
<dbReference type="HOGENOM" id="CLU_078577_1_0_1"/>
<dbReference type="PANTHER" id="PTHR13348">
    <property type="entry name" value="RIBONUCLEASE P SUBUNIT P29"/>
    <property type="match status" value="1"/>
</dbReference>
<dbReference type="Gene3D" id="2.30.30.210">
    <property type="entry name" value="Ribonuclease P/MRP, subunit p29"/>
    <property type="match status" value="1"/>
</dbReference>
<dbReference type="GO" id="GO:0001682">
    <property type="term" value="P:tRNA 5'-leader removal"/>
    <property type="evidence" value="ECO:0007669"/>
    <property type="project" value="InterPro"/>
</dbReference>
<proteinExistence type="inferred from homology"/>
<dbReference type="InterPro" id="IPR016848">
    <property type="entry name" value="RNase_P/MRP_Rpp29-subunit"/>
</dbReference>
<dbReference type="Proteomes" id="UP000054549">
    <property type="component" value="Unassembled WGS sequence"/>
</dbReference>
<dbReference type="OrthoDB" id="124041at2759"/>
<dbReference type="Pfam" id="PF01868">
    <property type="entry name" value="RNase_P-MRP_p29"/>
    <property type="match status" value="1"/>
</dbReference>
<evidence type="ECO:0000256" key="1">
    <source>
        <dbReference type="ARBA" id="ARBA00004123"/>
    </source>
</evidence>
<dbReference type="STRING" id="946122.A0A0C2XDF3"/>
<gene>
    <name evidence="3" type="ORF">M378DRAFT_159303</name>
</gene>
<organism evidence="3 4">
    <name type="scientific">Amanita muscaria (strain Koide BX008)</name>
    <dbReference type="NCBI Taxonomy" id="946122"/>
    <lineage>
        <taxon>Eukaryota</taxon>
        <taxon>Fungi</taxon>
        <taxon>Dikarya</taxon>
        <taxon>Basidiomycota</taxon>
        <taxon>Agaricomycotina</taxon>
        <taxon>Agaricomycetes</taxon>
        <taxon>Agaricomycetidae</taxon>
        <taxon>Agaricales</taxon>
        <taxon>Pluteineae</taxon>
        <taxon>Amanitaceae</taxon>
        <taxon>Amanita</taxon>
    </lineage>
</organism>
<dbReference type="InterPro" id="IPR036980">
    <property type="entry name" value="RNase_P/MRP_Rpp29_sf"/>
</dbReference>
<dbReference type="SUPFAM" id="SSF101744">
    <property type="entry name" value="Rof/RNase P subunit-like"/>
    <property type="match status" value="1"/>
</dbReference>
<dbReference type="GO" id="GO:0006364">
    <property type="term" value="P:rRNA processing"/>
    <property type="evidence" value="ECO:0007669"/>
    <property type="project" value="TreeGrafter"/>
</dbReference>
<keyword evidence="4" id="KW-1185">Reference proteome</keyword>
<dbReference type="PANTHER" id="PTHR13348:SF0">
    <property type="entry name" value="RIBONUCLEASE P PROTEIN SUBUNIT P29"/>
    <property type="match status" value="1"/>
</dbReference>
<dbReference type="GO" id="GO:0005634">
    <property type="term" value="C:nucleus"/>
    <property type="evidence" value="ECO:0007669"/>
    <property type="project" value="UniProtKB-SubCell"/>
</dbReference>
<dbReference type="InterPro" id="IPR002730">
    <property type="entry name" value="Rpp29/RNP1"/>
</dbReference>
<dbReference type="AlphaFoldDB" id="A0A0C2XDF3"/>
<comment type="similarity">
    <text evidence="2">Belongs to the eukaryotic/archaeal RNase P protein component 1 family.</text>
</comment>
<evidence type="ECO:0000313" key="4">
    <source>
        <dbReference type="Proteomes" id="UP000054549"/>
    </source>
</evidence>
<protein>
    <submittedName>
        <fullName evidence="3">Uncharacterized protein</fullName>
    </submittedName>
</protein>
<dbReference type="SMART" id="SM00538">
    <property type="entry name" value="POP4"/>
    <property type="match status" value="1"/>
</dbReference>
<dbReference type="GO" id="GO:0033204">
    <property type="term" value="F:ribonuclease P RNA binding"/>
    <property type="evidence" value="ECO:0007669"/>
    <property type="project" value="InterPro"/>
</dbReference>
<evidence type="ECO:0000313" key="3">
    <source>
        <dbReference type="EMBL" id="KIL67491.1"/>
    </source>
</evidence>
<sequence length="265" mass="29885">MMAAPIDLYKELSFKEKRIKLSSHSPFTPSFVTSKLTQASDPSAIYAARVQGRQISLEKNQAKPQEDAKSLQRAAKFKRKRELAKEKGFWNFDRSAVKFHNMLPLHHLWMGYMSELLGLARIPTDEHASAAHMPNASSMQAKLVKADLHGSIITVYQTKNTSAWGLSGIVILDTTNALTIVTKQDKVKIVPKQNSVFTLCVPLHQMPTLSPKDQHEGSSVSQNTNLLTVLDLPHIEFKLYGNEFRFRSADRASRKFKHKETIELS</sequence>
<accession>A0A0C2XDF3</accession>
<dbReference type="EMBL" id="KN818231">
    <property type="protein sequence ID" value="KIL67491.1"/>
    <property type="molecule type" value="Genomic_DNA"/>
</dbReference>
<dbReference type="InterPro" id="IPR023534">
    <property type="entry name" value="Rof/RNase_P-like"/>
</dbReference>
<comment type="subcellular location">
    <subcellularLocation>
        <location evidence="1">Nucleus</location>
    </subcellularLocation>
</comment>
<dbReference type="GO" id="GO:0030677">
    <property type="term" value="C:ribonuclease P complex"/>
    <property type="evidence" value="ECO:0007669"/>
    <property type="project" value="InterPro"/>
</dbReference>
<dbReference type="FunCoup" id="A0A0C2XDF3">
    <property type="interactions" value="281"/>
</dbReference>
<evidence type="ECO:0000256" key="2">
    <source>
        <dbReference type="ARBA" id="ARBA00006181"/>
    </source>
</evidence>
<dbReference type="InParanoid" id="A0A0C2XDF3"/>
<dbReference type="GO" id="GO:0000172">
    <property type="term" value="C:ribonuclease MRP complex"/>
    <property type="evidence" value="ECO:0007669"/>
    <property type="project" value="InterPro"/>
</dbReference>